<comment type="cofactor">
    <cofactor evidence="1 6 7">
        <name>pyridoxal 5'-phosphate</name>
        <dbReference type="ChEBI" id="CHEBI:597326"/>
    </cofactor>
</comment>
<name>F0T911_METLA</name>
<dbReference type="AlphaFoldDB" id="F0T911"/>
<dbReference type="STRING" id="877455.Metbo_0381"/>
<dbReference type="GO" id="GO:0019752">
    <property type="term" value="P:carboxylic acid metabolic process"/>
    <property type="evidence" value="ECO:0007669"/>
    <property type="project" value="InterPro"/>
</dbReference>
<evidence type="ECO:0000256" key="1">
    <source>
        <dbReference type="ARBA" id="ARBA00001933"/>
    </source>
</evidence>
<keyword evidence="3 6" id="KW-0663">Pyridoxal phosphate</keyword>
<comment type="catalytic activity">
    <reaction evidence="6">
        <text>L-aspartate + H(+) = beta-alanine + CO2</text>
        <dbReference type="Rhea" id="RHEA:19497"/>
        <dbReference type="ChEBI" id="CHEBI:15378"/>
        <dbReference type="ChEBI" id="CHEBI:16526"/>
        <dbReference type="ChEBI" id="CHEBI:29991"/>
        <dbReference type="ChEBI" id="CHEBI:57966"/>
        <dbReference type="EC" id="4.1.1.11"/>
    </reaction>
</comment>
<comment type="similarity">
    <text evidence="5">Belongs to the group II decarboxylase family. Sphingosine-1-phosphate lyase subfamily.</text>
</comment>
<dbReference type="EC" id="4.1.1.11" evidence="6"/>
<dbReference type="InterPro" id="IPR015424">
    <property type="entry name" value="PyrdxlP-dep_Trfase"/>
</dbReference>
<dbReference type="SUPFAM" id="SSF53383">
    <property type="entry name" value="PLP-dependent transferases"/>
    <property type="match status" value="1"/>
</dbReference>
<dbReference type="InterPro" id="IPR020931">
    <property type="entry name" value="MfnA"/>
</dbReference>
<comment type="pathway">
    <text evidence="6">Cofactor biosynthesis; coenzyme A biosynthesis.</text>
</comment>
<dbReference type="Gene3D" id="3.40.640.10">
    <property type="entry name" value="Type I PLP-dependent aspartate aminotransferase-like (Major domain)"/>
    <property type="match status" value="1"/>
</dbReference>
<accession>F0T911</accession>
<sequence length="392" mass="43498">MEDKGRSETEIFDELHQFKTRDMTHRSGKILGSMCTCPHPIGLNAFKMFLESNLGDPGLFKGTQAMEDEVISSLGELLGERDVYGHIITGGTEANIMAMRAARNTFKHNYPDCEDVNIVVPKSAHFSFKKAADMLCLDLLEAELDENYRVDINSLDELINENTAAVVAIAGTTELGKIDPVEKISELCLKRGVYLHVDAAFGGYSIPFLNEMGYDLPNFDFSLPGVCSITIDPHKMGLAPIPTGGILFRKKTFLESISIETPYLTEDRQSTIVGTRTGASTAATWALMNYLGKEGYRKVSKECMEITELLHRGVVEAGFNPVTEPELNIVAFTSDEMTVDEIADGLERSGWAVSISSYPRAIRIIVMPHVKEEHVELLLDDLRELRSLHSKE</sequence>
<evidence type="ECO:0000256" key="7">
    <source>
        <dbReference type="PIRSR" id="PIRSR602129-50"/>
    </source>
</evidence>
<dbReference type="InterPro" id="IPR015422">
    <property type="entry name" value="PyrdxlP-dep_Trfase_small"/>
</dbReference>
<comment type="similarity">
    <text evidence="6">Belongs to the group II decarboxylase family. MfnA subfamily.</text>
</comment>
<dbReference type="RefSeq" id="WP_013643984.1">
    <property type="nucleotide sequence ID" value="NC_015216.1"/>
</dbReference>
<evidence type="ECO:0000256" key="2">
    <source>
        <dbReference type="ARBA" id="ARBA00022793"/>
    </source>
</evidence>
<comment type="catalytic activity">
    <reaction evidence="6">
        <text>L-tyrosine + H(+) = tyramine + CO2</text>
        <dbReference type="Rhea" id="RHEA:14345"/>
        <dbReference type="ChEBI" id="CHEBI:15378"/>
        <dbReference type="ChEBI" id="CHEBI:16526"/>
        <dbReference type="ChEBI" id="CHEBI:58315"/>
        <dbReference type="ChEBI" id="CHEBI:327995"/>
        <dbReference type="EC" id="4.1.1.25"/>
    </reaction>
</comment>
<dbReference type="eggNOG" id="arCOG00027">
    <property type="taxonomic scope" value="Archaea"/>
</dbReference>
<dbReference type="InterPro" id="IPR050477">
    <property type="entry name" value="GrpII_AminoAcid_Decarb"/>
</dbReference>
<evidence type="ECO:0000256" key="6">
    <source>
        <dbReference type="HAMAP-Rule" id="MF_01610"/>
    </source>
</evidence>
<dbReference type="HAMAP" id="MF_01610">
    <property type="entry name" value="MfnA_decarbox"/>
    <property type="match status" value="1"/>
</dbReference>
<dbReference type="KEGG" id="mel:Metbo_0381"/>
<dbReference type="GeneID" id="10276818"/>
<dbReference type="InterPro" id="IPR015421">
    <property type="entry name" value="PyrdxlP-dep_Trfase_major"/>
</dbReference>
<keyword evidence="9" id="KW-1185">Reference proteome</keyword>
<gene>
    <name evidence="6" type="primary">mfnA</name>
    <name evidence="8" type="ordered locus">Metbo_0381</name>
</gene>
<feature type="modified residue" description="N6-(pyridoxal phosphate)lysine" evidence="6 7">
    <location>
        <position position="235"/>
    </location>
</feature>
<dbReference type="GO" id="GO:0015937">
    <property type="term" value="P:coenzyme A biosynthetic process"/>
    <property type="evidence" value="ECO:0007669"/>
    <property type="project" value="UniProtKB-UniRule"/>
</dbReference>
<evidence type="ECO:0000256" key="5">
    <source>
        <dbReference type="ARBA" id="ARBA00038302"/>
    </source>
</evidence>
<keyword evidence="2 6" id="KW-0210">Decarboxylase</keyword>
<evidence type="ECO:0000256" key="4">
    <source>
        <dbReference type="ARBA" id="ARBA00023239"/>
    </source>
</evidence>
<evidence type="ECO:0000313" key="8">
    <source>
        <dbReference type="EMBL" id="ADZ08633.1"/>
    </source>
</evidence>
<dbReference type="HOGENOM" id="CLU_028929_2_1_2"/>
<protein>
    <recommendedName>
        <fullName evidence="6">Probable L-tyrosine/L-aspartate decarboxylase</fullName>
        <shortName evidence="6">TDC/ADC</shortName>
        <ecNumber evidence="6">4.1.1.11</ecNumber>
        <ecNumber evidence="6">4.1.1.25</ecNumber>
    </recommendedName>
</protein>
<dbReference type="GO" id="GO:0030170">
    <property type="term" value="F:pyridoxal phosphate binding"/>
    <property type="evidence" value="ECO:0007669"/>
    <property type="project" value="UniProtKB-UniRule"/>
</dbReference>
<dbReference type="UniPathway" id="UPA00080"/>
<dbReference type="GO" id="GO:0004068">
    <property type="term" value="F:aspartate 1-decarboxylase activity"/>
    <property type="evidence" value="ECO:0007669"/>
    <property type="project" value="UniProtKB-UniRule"/>
</dbReference>
<dbReference type="InterPro" id="IPR002129">
    <property type="entry name" value="PyrdxlP-dep_de-COase"/>
</dbReference>
<reference evidence="8 9" key="2">
    <citation type="journal article" date="2014" name="Int. J. Syst. Evol. Microbiol.">
        <title>Methanobacterium paludis sp. nov. and a novel strain of Methanobacterium lacus isolated from northern peatlands.</title>
        <authorList>
            <person name="Cadillo-Quiroz H."/>
            <person name="Brauer S.L."/>
            <person name="Goodson N."/>
            <person name="Yavitt J.B."/>
            <person name="Zinder S.H."/>
        </authorList>
    </citation>
    <scope>NUCLEOTIDE SEQUENCE [LARGE SCALE GENOMIC DNA]</scope>
    <source>
        <strain evidence="8 9">AL-21</strain>
    </source>
</reference>
<dbReference type="PANTHER" id="PTHR42735:SF6">
    <property type="entry name" value="SPHINGOSINE-1-PHOSPHATE LYASE 1"/>
    <property type="match status" value="1"/>
</dbReference>
<dbReference type="Gene3D" id="3.90.1150.10">
    <property type="entry name" value="Aspartate Aminotransferase, domain 1"/>
    <property type="match status" value="1"/>
</dbReference>
<dbReference type="GO" id="GO:0004837">
    <property type="term" value="F:tyrosine decarboxylase activity"/>
    <property type="evidence" value="ECO:0007669"/>
    <property type="project" value="UniProtKB-UniRule"/>
</dbReference>
<evidence type="ECO:0000313" key="9">
    <source>
        <dbReference type="Proteomes" id="UP000007490"/>
    </source>
</evidence>
<proteinExistence type="inferred from homology"/>
<organism evidence="8 9">
    <name type="scientific">Methanobacterium lacus (strain AL-21)</name>
    <dbReference type="NCBI Taxonomy" id="877455"/>
    <lineage>
        <taxon>Archaea</taxon>
        <taxon>Methanobacteriati</taxon>
        <taxon>Methanobacteriota</taxon>
        <taxon>Methanomada group</taxon>
        <taxon>Methanobacteria</taxon>
        <taxon>Methanobacteriales</taxon>
        <taxon>Methanobacteriaceae</taxon>
        <taxon>Methanobacterium</taxon>
    </lineage>
</organism>
<dbReference type="NCBIfam" id="TIGR03812">
    <property type="entry name" value="tyr_de_CO2_Arch"/>
    <property type="match status" value="1"/>
</dbReference>
<dbReference type="PANTHER" id="PTHR42735">
    <property type="match status" value="1"/>
</dbReference>
<comment type="pathway">
    <text evidence="6">Cofactor biosynthesis; methanofuran biosynthesis.</text>
</comment>
<comment type="function">
    <text evidence="6">Catalyzes the decarboxylation of L-tyrosine to produce tyramine for methanofuran biosynthesis. Can also catalyze the decarboxylation of L-aspartate to produce beta-alanine for coenzyme A (CoA) biosynthesis.</text>
</comment>
<evidence type="ECO:0000256" key="3">
    <source>
        <dbReference type="ARBA" id="ARBA00022898"/>
    </source>
</evidence>
<keyword evidence="4 6" id="KW-0456">Lyase</keyword>
<dbReference type="Pfam" id="PF00282">
    <property type="entry name" value="Pyridoxal_deC"/>
    <property type="match status" value="1"/>
</dbReference>
<dbReference type="OrthoDB" id="56891at2157"/>
<dbReference type="EC" id="4.1.1.25" evidence="6"/>
<dbReference type="GO" id="GO:2001120">
    <property type="term" value="P:methanofuran biosynthetic process"/>
    <property type="evidence" value="ECO:0007669"/>
    <property type="project" value="UniProtKB-UniRule"/>
</dbReference>
<dbReference type="EMBL" id="CP002551">
    <property type="protein sequence ID" value="ADZ08633.1"/>
    <property type="molecule type" value="Genomic_DNA"/>
</dbReference>
<dbReference type="UniPathway" id="UPA00241"/>
<dbReference type="Proteomes" id="UP000007490">
    <property type="component" value="Chromosome"/>
</dbReference>
<reference evidence="9" key="1">
    <citation type="submission" date="2011-02" db="EMBL/GenBank/DDBJ databases">
        <title>Complete sequence of Methanobacterium sp. AL-21.</title>
        <authorList>
            <consortium name="US DOE Joint Genome Institute"/>
            <person name="Lucas S."/>
            <person name="Copeland A."/>
            <person name="Lapidus A."/>
            <person name="Cheng J.-F."/>
            <person name="Goodwin L."/>
            <person name="Pitluck S."/>
            <person name="Chertkov O."/>
            <person name="Detter J.C."/>
            <person name="Han C."/>
            <person name="Tapia R."/>
            <person name="Land M."/>
            <person name="Hauser L."/>
            <person name="Kyrpides N."/>
            <person name="Ivanova N."/>
            <person name="Mikhailova N."/>
            <person name="Pagani I."/>
            <person name="Cadillo-Quiroz H."/>
            <person name="Imachi H."/>
            <person name="Zinder S."/>
            <person name="Liu W."/>
            <person name="Woyke T."/>
        </authorList>
    </citation>
    <scope>NUCLEOTIDE SEQUENCE [LARGE SCALE GENOMIC DNA]</scope>
    <source>
        <strain evidence="9">AL-21</strain>
    </source>
</reference>